<dbReference type="Proteomes" id="UP000199393">
    <property type="component" value="Chromosome I"/>
</dbReference>
<keyword evidence="2" id="KW-1185">Reference proteome</keyword>
<dbReference type="STRING" id="307121.GA0070620_3412"/>
<gene>
    <name evidence="1" type="ORF">GA0070620_3412</name>
</gene>
<evidence type="ECO:0000313" key="1">
    <source>
        <dbReference type="EMBL" id="SBV27881.1"/>
    </source>
</evidence>
<dbReference type="EMBL" id="LT598496">
    <property type="protein sequence ID" value="SBV27881.1"/>
    <property type="molecule type" value="Genomic_DNA"/>
</dbReference>
<protein>
    <submittedName>
        <fullName evidence="1">Uncharacterized protein</fullName>
    </submittedName>
</protein>
<sequence>MSSSTEDVSIPALSEGTTAAVKNLIDYAIEAEYGHDTKDVTAGAEKIAIGGLMLDLRDDYLARTGGDDTHLRGYVDSTLRILIRDGLAARECQIRQLDPSALPCHTHYEADVPEVNGARLCGPHYIERAPSE</sequence>
<dbReference type="AlphaFoldDB" id="A0A1C3N5N3"/>
<dbReference type="OrthoDB" id="9895780at2"/>
<reference evidence="2" key="1">
    <citation type="submission" date="2016-06" db="EMBL/GenBank/DDBJ databases">
        <authorList>
            <person name="Varghese N."/>
        </authorList>
    </citation>
    <scope>NUCLEOTIDE SEQUENCE [LARGE SCALE GENOMIC DNA]</scope>
    <source>
        <strain evidence="2">DSM 45344</strain>
    </source>
</reference>
<proteinExistence type="predicted"/>
<evidence type="ECO:0000313" key="2">
    <source>
        <dbReference type="Proteomes" id="UP000199393"/>
    </source>
</evidence>
<organism evidence="1 2">
    <name type="scientific">Micromonospora krabiensis</name>
    <dbReference type="NCBI Taxonomy" id="307121"/>
    <lineage>
        <taxon>Bacteria</taxon>
        <taxon>Bacillati</taxon>
        <taxon>Actinomycetota</taxon>
        <taxon>Actinomycetes</taxon>
        <taxon>Micromonosporales</taxon>
        <taxon>Micromonosporaceae</taxon>
        <taxon>Micromonospora</taxon>
    </lineage>
</organism>
<name>A0A1C3N5N3_9ACTN</name>
<accession>A0A1C3N5N3</accession>
<dbReference type="RefSeq" id="WP_091592054.1">
    <property type="nucleotide sequence ID" value="NZ_JBHRWG010000004.1"/>
</dbReference>